<dbReference type="SUPFAM" id="SSF56281">
    <property type="entry name" value="Metallo-hydrolase/oxidoreductase"/>
    <property type="match status" value="1"/>
</dbReference>
<dbReference type="GO" id="GO:1902660">
    <property type="term" value="P:negative regulation of glucose mediated signaling pathway"/>
    <property type="evidence" value="ECO:0007669"/>
    <property type="project" value="TreeGrafter"/>
</dbReference>
<dbReference type="STRING" id="651661.SAMN05660293_05190"/>
<keyword evidence="1" id="KW-0378">Hydrolase</keyword>
<proteinExistence type="inferred from homology"/>
<dbReference type="GO" id="GO:0006198">
    <property type="term" value="P:cAMP catabolic process"/>
    <property type="evidence" value="ECO:0007669"/>
    <property type="project" value="UniProtKB-UniRule"/>
</dbReference>
<dbReference type="PIRSF" id="PIRSF000962">
    <property type="entry name" value="Cyc_nuc_PDEase"/>
    <property type="match status" value="1"/>
</dbReference>
<reference evidence="3" key="1">
    <citation type="submission" date="2017-02" db="EMBL/GenBank/DDBJ databases">
        <authorList>
            <person name="Varghese N."/>
            <person name="Submissions S."/>
        </authorList>
    </citation>
    <scope>NUCLEOTIDE SEQUENCE [LARGE SCALE GENOMIC DNA]</scope>
    <source>
        <strain evidence="3">DSM 22270</strain>
    </source>
</reference>
<dbReference type="Gene3D" id="3.60.15.10">
    <property type="entry name" value="Ribonuclease Z/Hydroxyacylglutathione hydrolase-like"/>
    <property type="match status" value="1"/>
</dbReference>
<dbReference type="InterPro" id="IPR000396">
    <property type="entry name" value="Pdiesterase2"/>
</dbReference>
<keyword evidence="1" id="KW-0114">cAMP</keyword>
<dbReference type="PRINTS" id="PR00388">
    <property type="entry name" value="PDIESTERASE2"/>
</dbReference>
<protein>
    <submittedName>
        <fullName evidence="2">3',5'-cyclic-nucleotide phosphodiesterase</fullName>
    </submittedName>
</protein>
<dbReference type="EMBL" id="FUZA01000010">
    <property type="protein sequence ID" value="SKC17766.1"/>
    <property type="molecule type" value="Genomic_DNA"/>
</dbReference>
<name>A0A1T5HAR9_9BACT</name>
<dbReference type="AlphaFoldDB" id="A0A1T5HAR9"/>
<dbReference type="GO" id="GO:0047555">
    <property type="term" value="F:3',5'-cyclic-GMP phosphodiesterase activity"/>
    <property type="evidence" value="ECO:0007669"/>
    <property type="project" value="TreeGrafter"/>
</dbReference>
<accession>A0A1T5HAR9</accession>
<keyword evidence="3" id="KW-1185">Reference proteome</keyword>
<dbReference type="CDD" id="cd07735">
    <property type="entry name" value="class_II_PDE_MBL-fold"/>
    <property type="match status" value="1"/>
</dbReference>
<dbReference type="RefSeq" id="WP_082217631.1">
    <property type="nucleotide sequence ID" value="NZ_FUZA01000010.1"/>
</dbReference>
<evidence type="ECO:0000313" key="2">
    <source>
        <dbReference type="EMBL" id="SKC17766.1"/>
    </source>
</evidence>
<comment type="similarity">
    <text evidence="1">Belongs to the cyclic nucleotide phosphodiesterase class-II family.</text>
</comment>
<dbReference type="Proteomes" id="UP000190897">
    <property type="component" value="Unassembled WGS sequence"/>
</dbReference>
<evidence type="ECO:0000313" key="3">
    <source>
        <dbReference type="Proteomes" id="UP000190897"/>
    </source>
</evidence>
<dbReference type="OrthoDB" id="9803916at2"/>
<dbReference type="GO" id="GO:0004115">
    <property type="term" value="F:3',5'-cyclic-AMP phosphodiesterase activity"/>
    <property type="evidence" value="ECO:0007669"/>
    <property type="project" value="UniProtKB-UniRule"/>
</dbReference>
<dbReference type="PANTHER" id="PTHR28283:SF1">
    <property type="entry name" value="3',5'-CYCLIC-NUCLEOTIDE PHOSPHODIESTERASE 1"/>
    <property type="match status" value="1"/>
</dbReference>
<organism evidence="2 3">
    <name type="scientific">Dyadobacter psychrophilus</name>
    <dbReference type="NCBI Taxonomy" id="651661"/>
    <lineage>
        <taxon>Bacteria</taxon>
        <taxon>Pseudomonadati</taxon>
        <taxon>Bacteroidota</taxon>
        <taxon>Cytophagia</taxon>
        <taxon>Cytophagales</taxon>
        <taxon>Spirosomataceae</taxon>
        <taxon>Dyadobacter</taxon>
    </lineage>
</organism>
<dbReference type="Pfam" id="PF02112">
    <property type="entry name" value="PDEase_II"/>
    <property type="match status" value="1"/>
</dbReference>
<evidence type="ECO:0000256" key="1">
    <source>
        <dbReference type="PIRNR" id="PIRNR000962"/>
    </source>
</evidence>
<dbReference type="PANTHER" id="PTHR28283">
    <property type="entry name" value="3',5'-CYCLIC-NUCLEOTIDE PHOSPHODIESTERASE 1"/>
    <property type="match status" value="1"/>
</dbReference>
<sequence>MRIHLSLFFAFVVSIGFCAAQGGFRVVPLGVRGGGDDGNLSAYMVAPANSNAFVCLDGGTVTNGIAKAVANKVFPVPADVVLRKYIKAYLISHPHMDHLSGMVINSVEDTAKNIYGTEYCIETLKSHYFNWESWPNLTNEGASPALKKYSYKMLGEDQEVNIDQTEMSVKIFKLSHSNPYESTAFLIKKGGSYLLYFGDTGPDEVEKSDKMATVWKAVAPLVKSKQLAGIFLEVSYPNKQLDRQLYGHLTPKWFMKELNVLAGLSGVGSLKGLSVVVTHMKPTGDNESAIKAELAGDNALGLNLIYPEQGKSFELK</sequence>
<gene>
    <name evidence="2" type="ORF">SAMN05660293_05190</name>
</gene>
<dbReference type="InterPro" id="IPR036866">
    <property type="entry name" value="RibonucZ/Hydroxyglut_hydro"/>
</dbReference>